<dbReference type="InterPro" id="IPR017850">
    <property type="entry name" value="Alkaline_phosphatase_core_sf"/>
</dbReference>
<feature type="repeat" description="ANK" evidence="6">
    <location>
        <begin position="1447"/>
        <end position="1479"/>
    </location>
</feature>
<dbReference type="PROSITE" id="PS50088">
    <property type="entry name" value="ANK_REPEAT"/>
    <property type="match status" value="3"/>
</dbReference>
<dbReference type="InterPro" id="IPR000917">
    <property type="entry name" value="Sulfatase_N"/>
</dbReference>
<dbReference type="SMART" id="SM00248">
    <property type="entry name" value="ANK"/>
    <property type="match status" value="3"/>
</dbReference>
<evidence type="ECO:0000259" key="9">
    <source>
        <dbReference type="PROSITE" id="PS50011"/>
    </source>
</evidence>
<accession>A0ABP0LWN9</accession>
<dbReference type="InterPro" id="IPR045270">
    <property type="entry name" value="STKc_AGC"/>
</dbReference>
<evidence type="ECO:0000256" key="5">
    <source>
        <dbReference type="ARBA" id="ARBA00022840"/>
    </source>
</evidence>
<keyword evidence="6" id="KW-0040">ANK repeat</keyword>
<gene>
    <name evidence="11" type="ORF">SCF082_LOCUS24901</name>
</gene>
<dbReference type="SUPFAM" id="SSF48403">
    <property type="entry name" value="Ankyrin repeat"/>
    <property type="match status" value="1"/>
</dbReference>
<dbReference type="Pfam" id="PF00069">
    <property type="entry name" value="Pkinase"/>
    <property type="match status" value="2"/>
</dbReference>
<dbReference type="PROSITE" id="PS51166">
    <property type="entry name" value="CBM20"/>
    <property type="match status" value="1"/>
</dbReference>
<feature type="compositionally biased region" description="Low complexity" evidence="8">
    <location>
        <begin position="1669"/>
        <end position="1690"/>
    </location>
</feature>
<keyword evidence="4 11" id="KW-0418">Kinase</keyword>
<dbReference type="Proteomes" id="UP001642464">
    <property type="component" value="Unassembled WGS sequence"/>
</dbReference>
<dbReference type="InterPro" id="IPR013783">
    <property type="entry name" value="Ig-like_fold"/>
</dbReference>
<feature type="binding site" evidence="7">
    <location>
        <position position="1746"/>
    </location>
    <ligand>
        <name>ATP</name>
        <dbReference type="ChEBI" id="CHEBI:30616"/>
    </ligand>
</feature>
<feature type="compositionally biased region" description="Gly residues" evidence="8">
    <location>
        <begin position="1579"/>
        <end position="1590"/>
    </location>
</feature>
<evidence type="ECO:0000256" key="1">
    <source>
        <dbReference type="ARBA" id="ARBA00022527"/>
    </source>
</evidence>
<dbReference type="CDD" id="cd05467">
    <property type="entry name" value="CBM20"/>
    <property type="match status" value="1"/>
</dbReference>
<dbReference type="Gene3D" id="1.10.510.10">
    <property type="entry name" value="Transferase(Phosphotransferase) domain 1"/>
    <property type="match status" value="2"/>
</dbReference>
<name>A0ABP0LWN9_9DINO</name>
<dbReference type="PROSITE" id="PS50297">
    <property type="entry name" value="ANK_REP_REGION"/>
    <property type="match status" value="3"/>
</dbReference>
<evidence type="ECO:0000256" key="8">
    <source>
        <dbReference type="SAM" id="MobiDB-lite"/>
    </source>
</evidence>
<dbReference type="InterPro" id="IPR013784">
    <property type="entry name" value="Carb-bd-like_fold"/>
</dbReference>
<dbReference type="InterPro" id="IPR036770">
    <property type="entry name" value="Ankyrin_rpt-contain_sf"/>
</dbReference>
<feature type="domain" description="CBM20" evidence="10">
    <location>
        <begin position="14"/>
        <end position="133"/>
    </location>
</feature>
<dbReference type="SMART" id="SM01065">
    <property type="entry name" value="CBM_2"/>
    <property type="match status" value="1"/>
</dbReference>
<keyword evidence="3 7" id="KW-0547">Nucleotide-binding</keyword>
<dbReference type="CDD" id="cd05123">
    <property type="entry name" value="STKc_AGC"/>
    <property type="match status" value="1"/>
</dbReference>
<feature type="region of interest" description="Disordered" evidence="8">
    <location>
        <begin position="1955"/>
        <end position="1976"/>
    </location>
</feature>
<dbReference type="SUPFAM" id="SSF49452">
    <property type="entry name" value="Starch-binding domain-like"/>
    <property type="match status" value="1"/>
</dbReference>
<dbReference type="Pfam" id="PF00686">
    <property type="entry name" value="CBM_20"/>
    <property type="match status" value="1"/>
</dbReference>
<keyword evidence="2" id="KW-0808">Transferase</keyword>
<dbReference type="CDD" id="cd16022">
    <property type="entry name" value="sulfatase_like"/>
    <property type="match status" value="1"/>
</dbReference>
<feature type="compositionally biased region" description="Polar residues" evidence="8">
    <location>
        <begin position="1596"/>
        <end position="1606"/>
    </location>
</feature>
<evidence type="ECO:0000256" key="6">
    <source>
        <dbReference type="PROSITE-ProRule" id="PRU00023"/>
    </source>
</evidence>
<evidence type="ECO:0000256" key="7">
    <source>
        <dbReference type="PROSITE-ProRule" id="PRU10141"/>
    </source>
</evidence>
<evidence type="ECO:0000256" key="3">
    <source>
        <dbReference type="ARBA" id="ARBA00022741"/>
    </source>
</evidence>
<dbReference type="PROSITE" id="PS00107">
    <property type="entry name" value="PROTEIN_KINASE_ATP"/>
    <property type="match status" value="1"/>
</dbReference>
<feature type="repeat" description="ANK" evidence="6">
    <location>
        <begin position="1514"/>
        <end position="1540"/>
    </location>
</feature>
<feature type="domain" description="Protein kinase" evidence="9">
    <location>
        <begin position="1717"/>
        <end position="1976"/>
    </location>
</feature>
<dbReference type="Gene3D" id="1.25.40.20">
    <property type="entry name" value="Ankyrin repeat-containing domain"/>
    <property type="match status" value="1"/>
</dbReference>
<comment type="caution">
    <text evidence="11">The sequence shown here is derived from an EMBL/GenBank/DDBJ whole genome shotgun (WGS) entry which is preliminary data.</text>
</comment>
<dbReference type="EMBL" id="CAXAMM010018557">
    <property type="protein sequence ID" value="CAK9043630.1"/>
    <property type="molecule type" value="Genomic_DNA"/>
</dbReference>
<dbReference type="Gene3D" id="3.40.720.10">
    <property type="entry name" value="Alkaline Phosphatase, subunit A"/>
    <property type="match status" value="1"/>
</dbReference>
<evidence type="ECO:0000256" key="2">
    <source>
        <dbReference type="ARBA" id="ARBA00022679"/>
    </source>
</evidence>
<dbReference type="Gene3D" id="2.60.40.10">
    <property type="entry name" value="Immunoglobulins"/>
    <property type="match status" value="1"/>
</dbReference>
<proteinExistence type="predicted"/>
<protein>
    <submittedName>
        <fullName evidence="11">Protein kinase 2 (PK2)</fullName>
    </submittedName>
</protein>
<reference evidence="11 12" key="1">
    <citation type="submission" date="2024-02" db="EMBL/GenBank/DDBJ databases">
        <authorList>
            <person name="Chen Y."/>
            <person name="Shah S."/>
            <person name="Dougan E. K."/>
            <person name="Thang M."/>
            <person name="Chan C."/>
        </authorList>
    </citation>
    <scope>NUCLEOTIDE SEQUENCE [LARGE SCALE GENOMIC DNA]</scope>
</reference>
<dbReference type="InterPro" id="IPR002110">
    <property type="entry name" value="Ankyrin_rpt"/>
</dbReference>
<dbReference type="PANTHER" id="PTHR24351">
    <property type="entry name" value="RIBOSOMAL PROTEIN S6 KINASE"/>
    <property type="match status" value="1"/>
</dbReference>
<feature type="region of interest" description="Disordered" evidence="8">
    <location>
        <begin position="1660"/>
        <end position="1710"/>
    </location>
</feature>
<keyword evidence="12" id="KW-1185">Reference proteome</keyword>
<evidence type="ECO:0000259" key="10">
    <source>
        <dbReference type="PROSITE" id="PS51166"/>
    </source>
</evidence>
<dbReference type="SUPFAM" id="SSF56112">
    <property type="entry name" value="Protein kinase-like (PK-like)"/>
    <property type="match status" value="2"/>
</dbReference>
<dbReference type="InterPro" id="IPR002044">
    <property type="entry name" value="CBM20"/>
</dbReference>
<feature type="domain" description="Protein kinase" evidence="9">
    <location>
        <begin position="839"/>
        <end position="1120"/>
    </location>
</feature>
<keyword evidence="1" id="KW-0723">Serine/threonine-protein kinase</keyword>
<dbReference type="GO" id="GO:0016301">
    <property type="term" value="F:kinase activity"/>
    <property type="evidence" value="ECO:0007669"/>
    <property type="project" value="UniProtKB-KW"/>
</dbReference>
<dbReference type="SUPFAM" id="SSF53649">
    <property type="entry name" value="Alkaline phosphatase-like"/>
    <property type="match status" value="1"/>
</dbReference>
<dbReference type="InterPro" id="IPR000719">
    <property type="entry name" value="Prot_kinase_dom"/>
</dbReference>
<feature type="repeat" description="ANK" evidence="6">
    <location>
        <begin position="1481"/>
        <end position="1513"/>
    </location>
</feature>
<evidence type="ECO:0000313" key="12">
    <source>
        <dbReference type="Proteomes" id="UP001642464"/>
    </source>
</evidence>
<dbReference type="InterPro" id="IPR017441">
    <property type="entry name" value="Protein_kinase_ATP_BS"/>
</dbReference>
<evidence type="ECO:0000256" key="4">
    <source>
        <dbReference type="ARBA" id="ARBA00022777"/>
    </source>
</evidence>
<dbReference type="Gene3D" id="3.30.200.20">
    <property type="entry name" value="Phosphorylase Kinase, domain 1"/>
    <property type="match status" value="2"/>
</dbReference>
<dbReference type="Pfam" id="PF12796">
    <property type="entry name" value="Ank_2"/>
    <property type="match status" value="1"/>
</dbReference>
<dbReference type="SMART" id="SM00220">
    <property type="entry name" value="S_TKc"/>
    <property type="match status" value="2"/>
</dbReference>
<sequence length="1989" mass="219859">MGCRKQEEMEITRCGTCSTISLFFHIDIARSTPGEHLHVVGSHERLGAWDPEHAIRLTTSERAYPVWRSQQIDLRCEPEESFLLLKYKYVLDRRELQQGFLWEENIPDREVRIPWTPGADLGVWLIRDTAFNNQGPSTLRKLDLNSVRVSAIGVRFAMHKIGLLALIFRPLAADDCDLSGLHLLQQRLDLTTTRSTSAATSDPPTTPPRRPNLLLIVLDQWRWDWDGQHDDVGVALPTIQALGNSGVRFTRAYTPSPLCVPARTAMAAVREYKAMRVKNNSQSFVSDEPGTATFMSVLRDAGYTTMLVGKDHLSDAVEDLSGAGQAIDMQALGFDWYIRAKDKYSFCSETGGPLDAYGAYLQEMKLLSQQCAVYGDFARGSSCNATQVCDSTSFKECGFRCSVNALDQKHSVDRWVRREAERLLKTVHEKNPEKPWFLQVNFLGPHPPLVAEDTLHPQSLPAAIDAHFDQTLVFDLDGTPRYEPHPYKDALNVTETRQLYAQHLIRIDKEIGALLTTLHDLAPDAVVVVTGDHGEHLGDHGHFAKASPWEPSIHVPLIIAGATIAPHVEEHPVSLIDVPRTLLDLAAVRPAPSMQGYSLAPALERNGKALLQRPAVMSGLNYLEEFTLDAAGSPISLGRKHFDSAAALLEGSFLKLVCCPSGCRKQGRLVPDQFSPQVALMNVTSSGPEFVARMGFEYDLLSAAKKSPPAIWAAARWLAHFLGDEFREVGRTGAALLGGVTARSESGARHGPTGDQVLGANLTSGLDAFLGVKFCMAHHLEEEACGRRKKSVDLKGLDMFLMAQSNIWSVQTWSSYRPEETPEAEEPAVTPLFDAKYALIGRRPFAKGGFSSVWRCRQRDSSIEFAAKRIDLAQLHGRGRRCVFGHGAQPGEIGLHQNLHHPNLVELIDAFHDEGSKMVSIVLEFCIGGDMLEVMSRHRGKNSKGLRESATCRAMTHMFRALAYLHEQGVVHRDVKCENVFKLEAPNQMTLEDCTYKLGDLGLAACVMPDEVLMEQVGSPSTSAPEVVRGRPYGKPADLWSAGAAIYTLLAGRRPFEASSYHQMVKVMSKVEVTYTGDTWLRTSKAAMELLLELLQENPDKRPEDAGSGGCEARRARAFSSLADIGWPEVRWQGGLKDLKLGLTLCANETTVFAPHLKGRRPNGPVSHASWLDRANIYDLHVARRLIYTRSDSFVAGMGSSRAWNSGLLREMVQAGFNPAYSELLLSAPESALSARVPTPTLRATKPQVFRFTLAVKWASTLPRAAGQRLAEVRRARCAGNGYQSPEVQKPSLPLRSVDRSANLEIRSHPPSGWSEDKGPIELTQEAAETLLRSLAEEPFETVFEGEDPLSSCSYVRNLDTKEVRPLAPESFTESFVGKLFKPKPTRHHMRPWKLWWCEKRRKDELLLEAALLGDAAALLDLLEQPPNGNPPAAANAFACGARCAWQGRAALHLAVQSESLEAVEVLLDKGAQVNVRSRPCKLTPLHVASAQGSIDLVSHLLTARADVLCQTEDRQIALHYAAANGHSEVVKVLLKQDASQLGYRNILGQRPAEAAADFATLCAFRAWEFQCSSFTPSGGTGSCGTGSWTGGRRNSGCSEASTATGSELPVLESEKPHDHSDLYAERSTFGCGTTLLLRNARPDAVQRLLEKTRQLEALPQRVHRAVRRASASPKDSPSRSPVSSGTSTPASRARGPPFARMKRGHSRVEKVGPNSFELVNLLGRGSFGEVFQVKHKRTGKAYAMKVLQKSRIMGSNLLRYAVTERNILAYIQHPYIVSLHYAFQTTSHLVLVLQYCPGGNLQHLLTREKRLCETLTRFYAAEILLALIHLHERNTVFRDLKPDNVVLDETHHALLTDFGLSKEGVTQRGTCSFCGSVAFLAPEILLRKGHNLTVDIYNLGVLVYDMLTGMPPFYHHDRETLFTHIKHAHLEVPLYVSRVARAFIEATMERDPSKRLGAHGTETVKERRPGPQSVLNGTRTEALFLPRC</sequence>
<organism evidence="11 12">
    <name type="scientific">Durusdinium trenchii</name>
    <dbReference type="NCBI Taxonomy" id="1381693"/>
    <lineage>
        <taxon>Eukaryota</taxon>
        <taxon>Sar</taxon>
        <taxon>Alveolata</taxon>
        <taxon>Dinophyceae</taxon>
        <taxon>Suessiales</taxon>
        <taxon>Symbiodiniaceae</taxon>
        <taxon>Durusdinium</taxon>
    </lineage>
</organism>
<dbReference type="InterPro" id="IPR011009">
    <property type="entry name" value="Kinase-like_dom_sf"/>
</dbReference>
<dbReference type="PROSITE" id="PS50011">
    <property type="entry name" value="PROTEIN_KINASE_DOM"/>
    <property type="match status" value="2"/>
</dbReference>
<evidence type="ECO:0000313" key="11">
    <source>
        <dbReference type="EMBL" id="CAK9043630.1"/>
    </source>
</evidence>
<feature type="region of interest" description="Disordered" evidence="8">
    <location>
        <begin position="1578"/>
        <end position="1620"/>
    </location>
</feature>
<keyword evidence="5 7" id="KW-0067">ATP-binding</keyword>
<dbReference type="Pfam" id="PF00884">
    <property type="entry name" value="Sulfatase"/>
    <property type="match status" value="1"/>
</dbReference>